<reference evidence="12" key="1">
    <citation type="submission" date="2025-08" db="UniProtKB">
        <authorList>
            <consortium name="RefSeq"/>
        </authorList>
    </citation>
    <scope>IDENTIFICATION</scope>
    <source>
        <tissue evidence="12">Sperm</tissue>
    </source>
</reference>
<feature type="compositionally biased region" description="Gly residues" evidence="9">
    <location>
        <begin position="1"/>
        <end position="10"/>
    </location>
</feature>
<evidence type="ECO:0000256" key="6">
    <source>
        <dbReference type="ARBA" id="ARBA00023128"/>
    </source>
</evidence>
<evidence type="ECO:0000256" key="7">
    <source>
        <dbReference type="ARBA" id="ARBA00023136"/>
    </source>
</evidence>
<evidence type="ECO:0000256" key="4">
    <source>
        <dbReference type="ARBA" id="ARBA00022692"/>
    </source>
</evidence>
<dbReference type="GO" id="GO:0033617">
    <property type="term" value="P:mitochondrial respiratory chain complex IV assembly"/>
    <property type="evidence" value="ECO:0007669"/>
    <property type="project" value="UniProtKB-UniRule"/>
</dbReference>
<keyword evidence="8" id="KW-0999">Mitochondrion inner membrane</keyword>
<evidence type="ECO:0000256" key="8">
    <source>
        <dbReference type="RuleBase" id="RU367056"/>
    </source>
</evidence>
<organism evidence="11 12">
    <name type="scientific">Petromyzon marinus</name>
    <name type="common">Sea lamprey</name>
    <dbReference type="NCBI Taxonomy" id="7757"/>
    <lineage>
        <taxon>Eukaryota</taxon>
        <taxon>Metazoa</taxon>
        <taxon>Chordata</taxon>
        <taxon>Craniata</taxon>
        <taxon>Vertebrata</taxon>
        <taxon>Cyclostomata</taxon>
        <taxon>Hyperoartia</taxon>
        <taxon>Petromyzontiformes</taxon>
        <taxon>Petromyzontidae</taxon>
        <taxon>Petromyzon</taxon>
    </lineage>
</organism>
<evidence type="ECO:0000256" key="1">
    <source>
        <dbReference type="ARBA" id="ARBA00003429"/>
    </source>
</evidence>
<dbReference type="CTD" id="28958"/>
<feature type="compositionally biased region" description="Basic and acidic residues" evidence="9">
    <location>
        <begin position="11"/>
        <end position="22"/>
    </location>
</feature>
<evidence type="ECO:0000259" key="10">
    <source>
        <dbReference type="Pfam" id="PF09813"/>
    </source>
</evidence>
<evidence type="ECO:0000256" key="9">
    <source>
        <dbReference type="SAM" id="MobiDB-lite"/>
    </source>
</evidence>
<dbReference type="Proteomes" id="UP001318040">
    <property type="component" value="Chromosome 19"/>
</dbReference>
<comment type="subcellular location">
    <subcellularLocation>
        <location evidence="2">Mitochondrion membrane</location>
        <topology evidence="2">Single-pass membrane protein</topology>
    </subcellularLocation>
</comment>
<comment type="function">
    <text evidence="8">Required for assembly of cytochrome c oxidase (complex IV).</text>
</comment>
<accession>A0AAJ7T7Z4</accession>
<dbReference type="InterPro" id="IPR041752">
    <property type="entry name" value="Coa3"/>
</dbReference>
<feature type="region of interest" description="Disordered" evidence="9">
    <location>
        <begin position="1"/>
        <end position="22"/>
    </location>
</feature>
<keyword evidence="11" id="KW-1185">Reference proteome</keyword>
<proteinExistence type="inferred from homology"/>
<dbReference type="Pfam" id="PF09813">
    <property type="entry name" value="Coa3_cc"/>
    <property type="match status" value="1"/>
</dbReference>
<dbReference type="PANTHER" id="PTHR15642:SF3">
    <property type="entry name" value="CYTOCHROME C OXIDASE ASSEMBLY FACTOR 3 HOMOLOG, MITOCHONDRIAL"/>
    <property type="match status" value="1"/>
</dbReference>
<evidence type="ECO:0000256" key="3">
    <source>
        <dbReference type="ARBA" id="ARBA00007035"/>
    </source>
</evidence>
<dbReference type="RefSeq" id="XP_032812998.1">
    <property type="nucleotide sequence ID" value="XM_032957107.1"/>
</dbReference>
<evidence type="ECO:0000256" key="5">
    <source>
        <dbReference type="ARBA" id="ARBA00022989"/>
    </source>
</evidence>
<keyword evidence="7 8" id="KW-0472">Membrane</keyword>
<dbReference type="AlphaFoldDB" id="A0AAJ7T7Z4"/>
<comment type="function">
    <text evidence="1">Core component of the MITRAC (mitochondrial translation regulation assembly intermediate of cytochrome c oxidase complex) complex, that regulates cytochrome c oxidase assembly. MITRAC complexes regulate both translation of mitochondrial encoded components and assembly of nuclear-encoded components imported in mitochondrion. Required for efficient translation of MT-CO1 and mitochondrial respiratory chain complex IV assembly.</text>
</comment>
<name>A0AAJ7T7Z4_PETMA</name>
<gene>
    <name evidence="12" type="primary">LOC116943851</name>
</gene>
<dbReference type="GO" id="GO:0005743">
    <property type="term" value="C:mitochondrial inner membrane"/>
    <property type="evidence" value="ECO:0007669"/>
    <property type="project" value="UniProtKB-UniRule"/>
</dbReference>
<protein>
    <recommendedName>
        <fullName evidence="8">Cytochrome c oxidase assembly factor 3</fullName>
    </recommendedName>
</protein>
<keyword evidence="4 8" id="KW-0812">Transmembrane</keyword>
<dbReference type="PANTHER" id="PTHR15642">
    <property type="entry name" value="CYTOCHROME C OXIDASE ASSEMBLY FACTOR 3, MITOCHONDRIAL"/>
    <property type="match status" value="1"/>
</dbReference>
<sequence>MAAQGGGGVGDEGRVAQRVDAKHAGELTQEQVNFMRTVEREQLRRNVHRLRGRNLGVALGLGAVVLGIYGYTFYSVGQERFLDDIDEEVKAAKARSEERHSNN</sequence>
<evidence type="ECO:0000313" key="12">
    <source>
        <dbReference type="RefSeq" id="XP_032812998.1"/>
    </source>
</evidence>
<feature type="domain" description="Cytochrome c oxidase assembly factor 3 mitochondrial coiled-coil" evidence="10">
    <location>
        <begin position="45"/>
        <end position="88"/>
    </location>
</feature>
<evidence type="ECO:0000313" key="11">
    <source>
        <dbReference type="Proteomes" id="UP001318040"/>
    </source>
</evidence>
<feature type="transmembrane region" description="Helical" evidence="8">
    <location>
        <begin position="54"/>
        <end position="74"/>
    </location>
</feature>
<comment type="subunit">
    <text evidence="8">Component of 250-400 kDa complexes called cytochrome oxidase assembly intermediates or COA complexes.</text>
</comment>
<evidence type="ECO:0000256" key="2">
    <source>
        <dbReference type="ARBA" id="ARBA00004304"/>
    </source>
</evidence>
<keyword evidence="5 8" id="KW-1133">Transmembrane helix</keyword>
<comment type="similarity">
    <text evidence="3 8">Belongs to the COA3 family.</text>
</comment>
<keyword evidence="6 8" id="KW-0496">Mitochondrion</keyword>
<dbReference type="KEGG" id="pmrn:116943851"/>
<dbReference type="InterPro" id="IPR018628">
    <property type="entry name" value="Coa3_CC"/>
</dbReference>